<dbReference type="Gene3D" id="1.25.40.10">
    <property type="entry name" value="Tetratricopeptide repeat domain"/>
    <property type="match status" value="1"/>
</dbReference>
<dbReference type="OrthoDB" id="9769023at2"/>
<evidence type="ECO:0000313" key="3">
    <source>
        <dbReference type="EMBL" id="SHH76252.1"/>
    </source>
</evidence>
<dbReference type="InterPro" id="IPR011990">
    <property type="entry name" value="TPR-like_helical_dom_sf"/>
</dbReference>
<evidence type="ECO:0000256" key="1">
    <source>
        <dbReference type="PROSITE-ProRule" id="PRU00339"/>
    </source>
</evidence>
<accession>A0A1M5VLX1</accession>
<dbReference type="EMBL" id="FQWQ01000004">
    <property type="protein sequence ID" value="SHH76252.1"/>
    <property type="molecule type" value="Genomic_DNA"/>
</dbReference>
<proteinExistence type="predicted"/>
<name>A0A1M5VLX1_9BACT</name>
<evidence type="ECO:0000256" key="2">
    <source>
        <dbReference type="SAM" id="SignalP"/>
    </source>
</evidence>
<sequence length="467" mass="53874">MSTAKSLRLALFTFALITLQACATYYQQHLDFNYEFEHGDLQQALNALKNSEAESKSRFLFFANKGLLLSVLGDYEESNAFLEKAFLFGEDYRINYFNEGVSYFTNPNFTVYRGEDHEHLMVLYFKAINYLKMNQPQDALVECRRLNIRLNQLTDKYSSPEKLQRDAFIHTLMGIIYQSTKDYNNAFIAYRNALDVYENEYAKMFHMSVPEQLKIDLVNTAYWTGFMEEFENYKTKFGMQDYTPVQPDAELVFFWHNGLAPVKTEWGINFVIAPGPGNTMLFTNESMGMVFSFPVEEENDRRGLAALQFYRVMFPRYVERPLYFQTANLEANGAEYPLQLAENVSKVAFQSLRQRMLQEFAKGLLRAALKKVTEQSLRKKDEGLGALLGVVNAATEKADTRNWQTLPHSIFYSRIPLVSGEKNEVKLKLLPGEGSGTDYSFTYQPQKGRTLFHTFSSLESLAPSYSF</sequence>
<dbReference type="InterPro" id="IPR019734">
    <property type="entry name" value="TPR_rpt"/>
</dbReference>
<dbReference type="Proteomes" id="UP000184212">
    <property type="component" value="Unassembled WGS sequence"/>
</dbReference>
<keyword evidence="4" id="KW-1185">Reference proteome</keyword>
<dbReference type="RefSeq" id="WP_073140413.1">
    <property type="nucleotide sequence ID" value="NZ_FQWQ01000004.1"/>
</dbReference>
<organism evidence="3 4">
    <name type="scientific">Chryseolinea serpens</name>
    <dbReference type="NCBI Taxonomy" id="947013"/>
    <lineage>
        <taxon>Bacteria</taxon>
        <taxon>Pseudomonadati</taxon>
        <taxon>Bacteroidota</taxon>
        <taxon>Cytophagia</taxon>
        <taxon>Cytophagales</taxon>
        <taxon>Fulvivirgaceae</taxon>
        <taxon>Chryseolinea</taxon>
    </lineage>
</organism>
<dbReference type="STRING" id="947013.SAMN04488109_5210"/>
<dbReference type="PROSITE" id="PS50005">
    <property type="entry name" value="TPR"/>
    <property type="match status" value="1"/>
</dbReference>
<protein>
    <submittedName>
        <fullName evidence="3">Uncharacterized protein</fullName>
    </submittedName>
</protein>
<feature type="chain" id="PRO_5013087495" evidence="2">
    <location>
        <begin position="24"/>
        <end position="467"/>
    </location>
</feature>
<keyword evidence="1" id="KW-0802">TPR repeat</keyword>
<keyword evidence="2" id="KW-0732">Signal</keyword>
<evidence type="ECO:0000313" key="4">
    <source>
        <dbReference type="Proteomes" id="UP000184212"/>
    </source>
</evidence>
<reference evidence="3 4" key="1">
    <citation type="submission" date="2016-11" db="EMBL/GenBank/DDBJ databases">
        <authorList>
            <person name="Jaros S."/>
            <person name="Januszkiewicz K."/>
            <person name="Wedrychowicz H."/>
        </authorList>
    </citation>
    <scope>NUCLEOTIDE SEQUENCE [LARGE SCALE GENOMIC DNA]</scope>
    <source>
        <strain evidence="3 4">DSM 24574</strain>
    </source>
</reference>
<dbReference type="SUPFAM" id="SSF48452">
    <property type="entry name" value="TPR-like"/>
    <property type="match status" value="1"/>
</dbReference>
<dbReference type="PROSITE" id="PS51257">
    <property type="entry name" value="PROKAR_LIPOPROTEIN"/>
    <property type="match status" value="1"/>
</dbReference>
<dbReference type="SMART" id="SM00028">
    <property type="entry name" value="TPR"/>
    <property type="match status" value="2"/>
</dbReference>
<gene>
    <name evidence="3" type="ORF">SAMN04488109_5210</name>
</gene>
<feature type="signal peptide" evidence="2">
    <location>
        <begin position="1"/>
        <end position="23"/>
    </location>
</feature>
<feature type="repeat" description="TPR" evidence="1">
    <location>
        <begin position="167"/>
        <end position="200"/>
    </location>
</feature>
<dbReference type="AlphaFoldDB" id="A0A1M5VLX1"/>